<proteinExistence type="predicted"/>
<evidence type="ECO:0000256" key="1">
    <source>
        <dbReference type="SAM" id="MobiDB-lite"/>
    </source>
</evidence>
<organism evidence="3 4">
    <name type="scientific">Nostocoides australiense Ben110</name>
    <dbReference type="NCBI Taxonomy" id="1193182"/>
    <lineage>
        <taxon>Bacteria</taxon>
        <taxon>Bacillati</taxon>
        <taxon>Actinomycetota</taxon>
        <taxon>Actinomycetes</taxon>
        <taxon>Micrococcales</taxon>
        <taxon>Intrasporangiaceae</taxon>
        <taxon>Nostocoides</taxon>
    </lineage>
</organism>
<dbReference type="SUPFAM" id="SSF54593">
    <property type="entry name" value="Glyoxalase/Bleomycin resistance protein/Dihydroxybiphenyl dioxygenase"/>
    <property type="match status" value="1"/>
</dbReference>
<dbReference type="STRING" id="1193182.BN11_80013"/>
<feature type="region of interest" description="Disordered" evidence="1">
    <location>
        <begin position="158"/>
        <end position="187"/>
    </location>
</feature>
<name>W6K302_9MICO</name>
<evidence type="ECO:0000259" key="2">
    <source>
        <dbReference type="Pfam" id="PF18029"/>
    </source>
</evidence>
<feature type="domain" description="Glyoxalase-like" evidence="2">
    <location>
        <begin position="8"/>
        <end position="54"/>
    </location>
</feature>
<dbReference type="CDD" id="cd06587">
    <property type="entry name" value="VOC"/>
    <property type="match status" value="1"/>
</dbReference>
<dbReference type="Gene3D" id="3.10.180.10">
    <property type="entry name" value="2,3-Dihydroxybiphenyl 1,2-Dioxygenase, domain 1"/>
    <property type="match status" value="1"/>
</dbReference>
<dbReference type="InterPro" id="IPR029068">
    <property type="entry name" value="Glyas_Bleomycin-R_OHBP_Dase"/>
</dbReference>
<evidence type="ECO:0000313" key="3">
    <source>
        <dbReference type="EMBL" id="CCH75550.1"/>
    </source>
</evidence>
<dbReference type="AlphaFoldDB" id="W6K302"/>
<dbReference type="OrthoDB" id="5524593at2"/>
<dbReference type="PANTHER" id="PTHR35908">
    <property type="entry name" value="HYPOTHETICAL FUSION PROTEIN"/>
    <property type="match status" value="1"/>
</dbReference>
<reference evidence="3 4" key="1">
    <citation type="journal article" date="2013" name="ISME J.">
        <title>A metabolic model for members of the genus Tetrasphaera involved in enhanced biological phosphorus removal.</title>
        <authorList>
            <person name="Kristiansen R."/>
            <person name="Nguyen H.T.T."/>
            <person name="Saunders A.M."/>
            <person name="Nielsen J.L."/>
            <person name="Wimmer R."/>
            <person name="Le V.Q."/>
            <person name="McIlroy S.J."/>
            <person name="Petrovski S."/>
            <person name="Seviour R.J."/>
            <person name="Calteau A."/>
            <person name="Nielsen K.L."/>
            <person name="Nielsen P.H."/>
        </authorList>
    </citation>
    <scope>NUCLEOTIDE SEQUENCE [LARGE SCALE GENOMIC DNA]</scope>
    <source>
        <strain evidence="3 4">Ben110</strain>
    </source>
</reference>
<evidence type="ECO:0000313" key="4">
    <source>
        <dbReference type="Proteomes" id="UP000035763"/>
    </source>
</evidence>
<dbReference type="PANTHER" id="PTHR35908:SF1">
    <property type="entry name" value="CONSERVED PROTEIN"/>
    <property type="match status" value="1"/>
</dbReference>
<dbReference type="EMBL" id="CAJA01000507">
    <property type="protein sequence ID" value="CCH75550.1"/>
    <property type="molecule type" value="Genomic_DNA"/>
</dbReference>
<keyword evidence="4" id="KW-1185">Reference proteome</keyword>
<gene>
    <name evidence="3" type="ORF">BN11_80013</name>
</gene>
<dbReference type="InterPro" id="IPR041581">
    <property type="entry name" value="Glyoxalase_6"/>
</dbReference>
<accession>W6K302</accession>
<feature type="domain" description="Glyoxalase-like" evidence="2">
    <location>
        <begin position="84"/>
        <end position="184"/>
    </location>
</feature>
<protein>
    <recommendedName>
        <fullName evidence="2">Glyoxalase-like domain-containing protein</fullName>
    </recommendedName>
</protein>
<dbReference type="Proteomes" id="UP000035763">
    <property type="component" value="Unassembled WGS sequence"/>
</dbReference>
<dbReference type="Pfam" id="PF18029">
    <property type="entry name" value="Glyoxalase_6"/>
    <property type="match status" value="2"/>
</dbReference>
<comment type="caution">
    <text evidence="3">The sequence shown here is derived from an EMBL/GenBank/DDBJ whole genome shotgun (WGS) entry which is preliminary data.</text>
</comment>
<dbReference type="RefSeq" id="WP_053083961.1">
    <property type="nucleotide sequence ID" value="NZ_HG764815.1"/>
</dbReference>
<sequence length="187" mass="19773">MGLTLLAVAFDAEDPRSVAEFWGALLARELRPDGDGWVLPGSATQVGLQFVPVRPDTNPGGNEFCVTEAGNAYLAGTGRLGEVTCDGTQAVGHFWSSALGWPLVWDQDEETAIQSPAGGTKIAWGGPPMAAKRGRNPQHFVLEVGAAEREREVARLTGLGARHTSPPSDGPAELTDPDGNEFVVRAR</sequence>